<dbReference type="InterPro" id="IPR054612">
    <property type="entry name" value="Phage_capsid-like_C"/>
</dbReference>
<proteinExistence type="predicted"/>
<dbReference type="EMBL" id="LAZR01056338">
    <property type="protein sequence ID" value="KKK74392.1"/>
    <property type="molecule type" value="Genomic_DNA"/>
</dbReference>
<organism evidence="4">
    <name type="scientific">marine sediment metagenome</name>
    <dbReference type="NCBI Taxonomy" id="412755"/>
    <lineage>
        <taxon>unclassified sequences</taxon>
        <taxon>metagenomes</taxon>
        <taxon>ecological metagenomes</taxon>
    </lineage>
</organism>
<comment type="subcellular location">
    <subcellularLocation>
        <location evidence="1">Virion</location>
    </subcellularLocation>
</comment>
<comment type="caution">
    <text evidence="4">The sequence shown here is derived from an EMBL/GenBank/DDBJ whole genome shotgun (WGS) entry which is preliminary data.</text>
</comment>
<protein>
    <recommendedName>
        <fullName evidence="3">Phage capsid-like C-terminal domain-containing protein</fullName>
    </recommendedName>
</protein>
<gene>
    <name evidence="4" type="ORF">LCGC14_2884220</name>
</gene>
<sequence length="220" mass="23764">RLTGLYYATEEVLADTTALGALMTKGFSEEFGFKIDDSIMNGTGAGMFLGILNSGALVSVNKETGQAATSLVAENVIKMWSRMYARSRANAIWVINQDVEPAMFTMSIAVGTGGVPVYMPPGGLSKSPYGTLFSRPVIAIEQCQTLGTKGDIYLLDLSQYLMIDKGGIKSAKSIHVQFLTGQTAYRFIYRADGQPLWNSVLTPFNGSNTLSPFISLDTRS</sequence>
<evidence type="ECO:0000313" key="4">
    <source>
        <dbReference type="EMBL" id="KKK74392.1"/>
    </source>
</evidence>
<evidence type="ECO:0000256" key="1">
    <source>
        <dbReference type="ARBA" id="ARBA00004328"/>
    </source>
</evidence>
<dbReference type="NCBIfam" id="TIGR01554">
    <property type="entry name" value="major_cap_HK97"/>
    <property type="match status" value="1"/>
</dbReference>
<name>A0A0F8XZ99_9ZZZZ</name>
<feature type="domain" description="Phage capsid-like C-terminal" evidence="3">
    <location>
        <begin position="2"/>
        <end position="196"/>
    </location>
</feature>
<dbReference type="SUPFAM" id="SSF56563">
    <property type="entry name" value="Major capsid protein gp5"/>
    <property type="match status" value="1"/>
</dbReference>
<dbReference type="Pfam" id="PF05065">
    <property type="entry name" value="Phage_capsid"/>
    <property type="match status" value="1"/>
</dbReference>
<feature type="non-terminal residue" evidence="4">
    <location>
        <position position="1"/>
    </location>
</feature>
<evidence type="ECO:0000256" key="2">
    <source>
        <dbReference type="ARBA" id="ARBA00022844"/>
    </source>
</evidence>
<accession>A0A0F8XZ99</accession>
<reference evidence="4" key="1">
    <citation type="journal article" date="2015" name="Nature">
        <title>Complex archaea that bridge the gap between prokaryotes and eukaryotes.</title>
        <authorList>
            <person name="Spang A."/>
            <person name="Saw J.H."/>
            <person name="Jorgensen S.L."/>
            <person name="Zaremba-Niedzwiedzka K."/>
            <person name="Martijn J."/>
            <person name="Lind A.E."/>
            <person name="van Eijk R."/>
            <person name="Schleper C."/>
            <person name="Guy L."/>
            <person name="Ettema T.J."/>
        </authorList>
    </citation>
    <scope>NUCLEOTIDE SEQUENCE</scope>
</reference>
<dbReference type="AlphaFoldDB" id="A0A0F8XZ99"/>
<keyword evidence="2" id="KW-0946">Virion</keyword>
<dbReference type="InterPro" id="IPR024455">
    <property type="entry name" value="Phage_capsid"/>
</dbReference>
<evidence type="ECO:0000259" key="3">
    <source>
        <dbReference type="Pfam" id="PF05065"/>
    </source>
</evidence>
<dbReference type="Gene3D" id="3.30.2400.10">
    <property type="entry name" value="Major capsid protein gp5"/>
    <property type="match status" value="1"/>
</dbReference>
<dbReference type="GO" id="GO:0044423">
    <property type="term" value="C:virion component"/>
    <property type="evidence" value="ECO:0007669"/>
    <property type="project" value="UniProtKB-KW"/>
</dbReference>